<reference evidence="1" key="2">
    <citation type="submission" date="2020-06" db="EMBL/GenBank/DDBJ databases">
        <title>Helianthus annuus Genome sequencing and assembly Release 2.</title>
        <authorList>
            <person name="Gouzy J."/>
            <person name="Langlade N."/>
            <person name="Munos S."/>
        </authorList>
    </citation>
    <scope>NUCLEOTIDE SEQUENCE</scope>
    <source>
        <tissue evidence="1">Leaves</tissue>
    </source>
</reference>
<comment type="caution">
    <text evidence="1">The sequence shown here is derived from an EMBL/GenBank/DDBJ whole genome shotgun (WGS) entry which is preliminary data.</text>
</comment>
<name>A0A9K3NR38_HELAN</name>
<dbReference type="EMBL" id="MNCJ02000319">
    <property type="protein sequence ID" value="KAF5808403.1"/>
    <property type="molecule type" value="Genomic_DNA"/>
</dbReference>
<evidence type="ECO:0000313" key="1">
    <source>
        <dbReference type="EMBL" id="KAF5808403.1"/>
    </source>
</evidence>
<evidence type="ECO:0000313" key="2">
    <source>
        <dbReference type="Proteomes" id="UP000215914"/>
    </source>
</evidence>
<proteinExistence type="predicted"/>
<reference evidence="1" key="1">
    <citation type="journal article" date="2017" name="Nature">
        <title>The sunflower genome provides insights into oil metabolism, flowering and Asterid evolution.</title>
        <authorList>
            <person name="Badouin H."/>
            <person name="Gouzy J."/>
            <person name="Grassa C.J."/>
            <person name="Murat F."/>
            <person name="Staton S.E."/>
            <person name="Cottret L."/>
            <person name="Lelandais-Briere C."/>
            <person name="Owens G.L."/>
            <person name="Carrere S."/>
            <person name="Mayjonade B."/>
            <person name="Legrand L."/>
            <person name="Gill N."/>
            <person name="Kane N.C."/>
            <person name="Bowers J.E."/>
            <person name="Hubner S."/>
            <person name="Bellec A."/>
            <person name="Berard A."/>
            <person name="Berges H."/>
            <person name="Blanchet N."/>
            <person name="Boniface M.C."/>
            <person name="Brunel D."/>
            <person name="Catrice O."/>
            <person name="Chaidir N."/>
            <person name="Claudel C."/>
            <person name="Donnadieu C."/>
            <person name="Faraut T."/>
            <person name="Fievet G."/>
            <person name="Helmstetter N."/>
            <person name="King M."/>
            <person name="Knapp S.J."/>
            <person name="Lai Z."/>
            <person name="Le Paslier M.C."/>
            <person name="Lippi Y."/>
            <person name="Lorenzon L."/>
            <person name="Mandel J.R."/>
            <person name="Marage G."/>
            <person name="Marchand G."/>
            <person name="Marquand E."/>
            <person name="Bret-Mestries E."/>
            <person name="Morien E."/>
            <person name="Nambeesan S."/>
            <person name="Nguyen T."/>
            <person name="Pegot-Espagnet P."/>
            <person name="Pouilly N."/>
            <person name="Raftis F."/>
            <person name="Sallet E."/>
            <person name="Schiex T."/>
            <person name="Thomas J."/>
            <person name="Vandecasteele C."/>
            <person name="Vares D."/>
            <person name="Vear F."/>
            <person name="Vautrin S."/>
            <person name="Crespi M."/>
            <person name="Mangin B."/>
            <person name="Burke J.M."/>
            <person name="Salse J."/>
            <person name="Munos S."/>
            <person name="Vincourt P."/>
            <person name="Rieseberg L.H."/>
            <person name="Langlade N.B."/>
        </authorList>
    </citation>
    <scope>NUCLEOTIDE SEQUENCE</scope>
    <source>
        <tissue evidence="1">Leaves</tissue>
    </source>
</reference>
<dbReference type="AlphaFoldDB" id="A0A9K3NR38"/>
<keyword evidence="2" id="KW-1185">Reference proteome</keyword>
<gene>
    <name evidence="1" type="ORF">HanXRQr2_Chr04g0144971</name>
</gene>
<dbReference type="Gramene" id="mRNA:HanXRQr2_Chr04g0144971">
    <property type="protein sequence ID" value="CDS:HanXRQr2_Chr04g0144971.1"/>
    <property type="gene ID" value="HanXRQr2_Chr04g0144971"/>
</dbReference>
<sequence length="82" mass="9183">MNTSMQITRDTNSLEMGLTTKGVGYYIRLAWMIANFAVVVVKQFHPTSLSHVQLFLVKDMLKAPMVGEDHTLCTIKVVSPDL</sequence>
<dbReference type="Proteomes" id="UP000215914">
    <property type="component" value="Unassembled WGS sequence"/>
</dbReference>
<accession>A0A9K3NR38</accession>
<protein>
    <submittedName>
        <fullName evidence="1">Uncharacterized protein</fullName>
    </submittedName>
</protein>
<organism evidence="1 2">
    <name type="scientific">Helianthus annuus</name>
    <name type="common">Common sunflower</name>
    <dbReference type="NCBI Taxonomy" id="4232"/>
    <lineage>
        <taxon>Eukaryota</taxon>
        <taxon>Viridiplantae</taxon>
        <taxon>Streptophyta</taxon>
        <taxon>Embryophyta</taxon>
        <taxon>Tracheophyta</taxon>
        <taxon>Spermatophyta</taxon>
        <taxon>Magnoliopsida</taxon>
        <taxon>eudicotyledons</taxon>
        <taxon>Gunneridae</taxon>
        <taxon>Pentapetalae</taxon>
        <taxon>asterids</taxon>
        <taxon>campanulids</taxon>
        <taxon>Asterales</taxon>
        <taxon>Asteraceae</taxon>
        <taxon>Asteroideae</taxon>
        <taxon>Heliantheae alliance</taxon>
        <taxon>Heliantheae</taxon>
        <taxon>Helianthus</taxon>
    </lineage>
</organism>